<dbReference type="KEGG" id="kphy:AOZ06_24995"/>
<sequence length="96" mass="10274">MSEPTTVGTEFPKPKRPRVLIGVLTQESLDALQEALGAHATGVGGFFVVHESAKDSGPVHIIHFHYTDAAGFWHEGIAAEYPDNGHSVVLADVIIN</sequence>
<organism evidence="1 2">
    <name type="scientific">Kibdelosporangium phytohabitans</name>
    <dbReference type="NCBI Taxonomy" id="860235"/>
    <lineage>
        <taxon>Bacteria</taxon>
        <taxon>Bacillati</taxon>
        <taxon>Actinomycetota</taxon>
        <taxon>Actinomycetes</taxon>
        <taxon>Pseudonocardiales</taxon>
        <taxon>Pseudonocardiaceae</taxon>
        <taxon>Kibdelosporangium</taxon>
    </lineage>
</organism>
<dbReference type="Proteomes" id="UP000063699">
    <property type="component" value="Chromosome"/>
</dbReference>
<gene>
    <name evidence="1" type="ORF">AOZ06_24995</name>
</gene>
<reference evidence="1 2" key="1">
    <citation type="submission" date="2015-07" db="EMBL/GenBank/DDBJ databases">
        <title>Genome sequencing of Kibdelosporangium phytohabitans.</title>
        <authorList>
            <person name="Qin S."/>
            <person name="Xing K."/>
        </authorList>
    </citation>
    <scope>NUCLEOTIDE SEQUENCE [LARGE SCALE GENOMIC DNA]</scope>
    <source>
        <strain evidence="1 2">KLBMP1111</strain>
    </source>
</reference>
<dbReference type="RefSeq" id="WP_054291627.1">
    <property type="nucleotide sequence ID" value="NZ_CP012752.1"/>
</dbReference>
<proteinExistence type="predicted"/>
<dbReference type="AlphaFoldDB" id="A0A0N9I4Z8"/>
<evidence type="ECO:0000313" key="1">
    <source>
        <dbReference type="EMBL" id="ALG09723.1"/>
    </source>
</evidence>
<name>A0A0N9I4Z8_9PSEU</name>
<keyword evidence="2" id="KW-1185">Reference proteome</keyword>
<protein>
    <submittedName>
        <fullName evidence="1">Uncharacterized protein</fullName>
    </submittedName>
</protein>
<dbReference type="EMBL" id="CP012752">
    <property type="protein sequence ID" value="ALG09723.1"/>
    <property type="molecule type" value="Genomic_DNA"/>
</dbReference>
<accession>A0A0N9I4Z8</accession>
<evidence type="ECO:0000313" key="2">
    <source>
        <dbReference type="Proteomes" id="UP000063699"/>
    </source>
</evidence>